<dbReference type="AlphaFoldDB" id="A0A6L3ZFP1"/>
<accession>A0A6L3ZFP1</accession>
<gene>
    <name evidence="1" type="ORF">F8C82_00215</name>
</gene>
<dbReference type="EMBL" id="WBVQ01000001">
    <property type="protein sequence ID" value="KAB2816856.1"/>
    <property type="molecule type" value="Genomic_DNA"/>
</dbReference>
<dbReference type="Proteomes" id="UP000484164">
    <property type="component" value="Unassembled WGS sequence"/>
</dbReference>
<evidence type="ECO:0000313" key="1">
    <source>
        <dbReference type="EMBL" id="KAB2816856.1"/>
    </source>
</evidence>
<dbReference type="RefSeq" id="WP_151691428.1">
    <property type="nucleotide sequence ID" value="NZ_BMGX01000002.1"/>
</dbReference>
<dbReference type="OrthoDB" id="1114455at2"/>
<sequence length="339" mass="36942">MKLAKRNNINILGGYKAVQSSEHAYMKKLLTLLVLGAGLPVFAQQDIQFTQYMNNRLYYNAGVAGSSGSICINGTHRTQWAGFTGAPVTQNLNAEIPIPLLHGGISLGFTNDAIGVYNNQIFSVGYAYQMPFAEGTLGIGVSFDFNTSQVANGVWITPDNNPIDPQIAARDATGFAVDGTFGLYYQGGPLWAGVSTRKLIGAQTDYSSMTGEVTQFTNARHYFVMGGYDINLQGTNIVLTPSTMIKFDEKGLNPQADINVTAMYNNQIWGGVTYRIQDAFAIMAGYRILPNLRVAYSYDLTTSDLNVSSSGSHEITASYCFKIEIPPHQQEQSGNHTFL</sequence>
<dbReference type="InterPro" id="IPR019861">
    <property type="entry name" value="PorP/SprF_Bacteroidetes"/>
</dbReference>
<comment type="caution">
    <text evidence="1">The sequence shown here is derived from an EMBL/GenBank/DDBJ whole genome shotgun (WGS) entry which is preliminary data.</text>
</comment>
<dbReference type="NCBIfam" id="TIGR03519">
    <property type="entry name" value="T9SS_PorP_fam"/>
    <property type="match status" value="1"/>
</dbReference>
<proteinExistence type="predicted"/>
<dbReference type="Pfam" id="PF11751">
    <property type="entry name" value="PorP_SprF"/>
    <property type="match status" value="1"/>
</dbReference>
<organism evidence="1 2">
    <name type="scientific">Phaeocystidibacter marisrubri</name>
    <dbReference type="NCBI Taxonomy" id="1577780"/>
    <lineage>
        <taxon>Bacteria</taxon>
        <taxon>Pseudomonadati</taxon>
        <taxon>Bacteroidota</taxon>
        <taxon>Flavobacteriia</taxon>
        <taxon>Flavobacteriales</taxon>
        <taxon>Phaeocystidibacteraceae</taxon>
        <taxon>Phaeocystidibacter</taxon>
    </lineage>
</organism>
<reference evidence="1 2" key="1">
    <citation type="submission" date="2019-10" db="EMBL/GenBank/DDBJ databases">
        <title>Genome sequence of Phaeocystidibacter marisrubri JCM30614 (type strain).</title>
        <authorList>
            <person name="Bowman J.P."/>
        </authorList>
    </citation>
    <scope>NUCLEOTIDE SEQUENCE [LARGE SCALE GENOMIC DNA]</scope>
    <source>
        <strain evidence="1 2">JCM 30614</strain>
    </source>
</reference>
<protein>
    <submittedName>
        <fullName evidence="1">Type IX secretion system membrane protein PorP/SprF</fullName>
    </submittedName>
</protein>
<name>A0A6L3ZFP1_9FLAO</name>
<keyword evidence="2" id="KW-1185">Reference proteome</keyword>
<evidence type="ECO:0000313" key="2">
    <source>
        <dbReference type="Proteomes" id="UP000484164"/>
    </source>
</evidence>